<protein>
    <recommendedName>
        <fullName evidence="4">Gustatory receptor</fullName>
    </recommendedName>
</protein>
<gene>
    <name evidence="2" type="ORF">ODALV1_LOCUS2214</name>
</gene>
<name>A0ABP1PP88_9HEXA</name>
<feature type="transmembrane region" description="Helical" evidence="1">
    <location>
        <begin position="632"/>
        <end position="653"/>
    </location>
</feature>
<organism evidence="2 3">
    <name type="scientific">Orchesella dallaii</name>
    <dbReference type="NCBI Taxonomy" id="48710"/>
    <lineage>
        <taxon>Eukaryota</taxon>
        <taxon>Metazoa</taxon>
        <taxon>Ecdysozoa</taxon>
        <taxon>Arthropoda</taxon>
        <taxon>Hexapoda</taxon>
        <taxon>Collembola</taxon>
        <taxon>Entomobryomorpha</taxon>
        <taxon>Entomobryoidea</taxon>
        <taxon>Orchesellidae</taxon>
        <taxon>Orchesellinae</taxon>
        <taxon>Orchesella</taxon>
    </lineage>
</organism>
<feature type="transmembrane region" description="Helical" evidence="1">
    <location>
        <begin position="446"/>
        <end position="467"/>
    </location>
</feature>
<accession>A0ABP1PP88</accession>
<evidence type="ECO:0000313" key="3">
    <source>
        <dbReference type="Proteomes" id="UP001642540"/>
    </source>
</evidence>
<feature type="transmembrane region" description="Helical" evidence="1">
    <location>
        <begin position="130"/>
        <end position="148"/>
    </location>
</feature>
<keyword evidence="1" id="KW-0812">Transmembrane</keyword>
<comment type="caution">
    <text evidence="2">The sequence shown here is derived from an EMBL/GenBank/DDBJ whole genome shotgun (WGS) entry which is preliminary data.</text>
</comment>
<proteinExistence type="predicted"/>
<evidence type="ECO:0008006" key="4">
    <source>
        <dbReference type="Google" id="ProtNLM"/>
    </source>
</evidence>
<feature type="transmembrane region" description="Helical" evidence="1">
    <location>
        <begin position="365"/>
        <end position="390"/>
    </location>
</feature>
<keyword evidence="3" id="KW-1185">Reference proteome</keyword>
<reference evidence="2 3" key="1">
    <citation type="submission" date="2024-08" db="EMBL/GenBank/DDBJ databases">
        <authorList>
            <person name="Cucini C."/>
            <person name="Frati F."/>
        </authorList>
    </citation>
    <scope>NUCLEOTIDE SEQUENCE [LARGE SCALE GENOMIC DNA]</scope>
</reference>
<feature type="transmembrane region" description="Helical" evidence="1">
    <location>
        <begin position="45"/>
        <end position="68"/>
    </location>
</feature>
<evidence type="ECO:0000256" key="1">
    <source>
        <dbReference type="SAM" id="Phobius"/>
    </source>
</evidence>
<feature type="transmembrane region" description="Helical" evidence="1">
    <location>
        <begin position="565"/>
        <end position="586"/>
    </location>
</feature>
<evidence type="ECO:0000313" key="2">
    <source>
        <dbReference type="EMBL" id="CAL8072528.1"/>
    </source>
</evidence>
<sequence>MKRFWMNSYDFVRVLNFISVNESSLSSDDHETLPLFLSRITTSKLYQIVFVLYTAMAFLSLLVGKYFLATLTNWTISWWFRRLVMLTRYALFYGDLLPEDQAPEMAAITSLDIVFSSIAIAGLLTRYLMGFLSDLIVLSLTLTLWTAANSFSKRIEKHFPLQNYTLPENEMREIEEKDDSMNWTNVYQQFDAIRILSHLINISGCHIVSSYLLEASLSYSVNLDGILLTKDAFRRANQMFYYACTASILFFSADICRKLESLKLWLSEEGNRIKIPEDEFNMVLHEMMAKDIGIKGSNVFTITYSFLATNPAQYFLLIMNTFNFTYKSVFVKRMWRNKTQFLHIVNFIVGERALPAGNAKVIRKAIIIGITLGIYVVMAFGSLVAGKYFLVDISEWSPSWWYRRLVQDTRYMLFYGNTSSTNEGPELNDITALDQFFSVINSVGLISRYLLGFFTDLCIFSMVLTLWSASYSFANGFNNLIANTDGENETHPLYKRKRIISAITTSGSNLCSGSSWQQIYETYKAIRMLSVLINSALGSIVFWFLGDAIMAYSVNMDAFLIAKNVYKRANLSCYYFCTFGILFMAGDICTQMESIKHWLADDENRKTVPSDQMEIVLHEMLAKDIGIRGNNIFTLTYSIAATFIGTIVTYFIICVQQNAKL</sequence>
<dbReference type="Proteomes" id="UP001642540">
    <property type="component" value="Unassembled WGS sequence"/>
</dbReference>
<keyword evidence="1" id="KW-1133">Transmembrane helix</keyword>
<keyword evidence="1" id="KW-0472">Membrane</keyword>
<dbReference type="EMBL" id="CAXLJM020000007">
    <property type="protein sequence ID" value="CAL8072528.1"/>
    <property type="molecule type" value="Genomic_DNA"/>
</dbReference>
<feature type="transmembrane region" description="Helical" evidence="1">
    <location>
        <begin position="525"/>
        <end position="545"/>
    </location>
</feature>